<keyword evidence="6" id="KW-0347">Helicase</keyword>
<dbReference type="SUPFAM" id="SSF100939">
    <property type="entry name" value="SPOC domain-like"/>
    <property type="match status" value="1"/>
</dbReference>
<feature type="compositionally biased region" description="Basic and acidic residues" evidence="12">
    <location>
        <begin position="507"/>
        <end position="516"/>
    </location>
</feature>
<evidence type="ECO:0000256" key="5">
    <source>
        <dbReference type="ARBA" id="ARBA00022801"/>
    </source>
</evidence>
<dbReference type="Pfam" id="PF02735">
    <property type="entry name" value="Ku"/>
    <property type="match status" value="1"/>
</dbReference>
<evidence type="ECO:0000256" key="10">
    <source>
        <dbReference type="ARBA" id="ARBA00023204"/>
    </source>
</evidence>
<dbReference type="GO" id="GO:0042162">
    <property type="term" value="F:telomeric DNA binding"/>
    <property type="evidence" value="ECO:0007669"/>
    <property type="project" value="InterPro"/>
</dbReference>
<dbReference type="InterPro" id="IPR005161">
    <property type="entry name" value="Ku_N"/>
</dbReference>
<organism evidence="14 15">
    <name type="scientific">Trachymyrmex septentrionalis</name>
    <dbReference type="NCBI Taxonomy" id="34720"/>
    <lineage>
        <taxon>Eukaryota</taxon>
        <taxon>Metazoa</taxon>
        <taxon>Ecdysozoa</taxon>
        <taxon>Arthropoda</taxon>
        <taxon>Hexapoda</taxon>
        <taxon>Insecta</taxon>
        <taxon>Pterygota</taxon>
        <taxon>Neoptera</taxon>
        <taxon>Endopterygota</taxon>
        <taxon>Hymenoptera</taxon>
        <taxon>Apocrita</taxon>
        <taxon>Aculeata</taxon>
        <taxon>Formicoidea</taxon>
        <taxon>Formicidae</taxon>
        <taxon>Myrmicinae</taxon>
        <taxon>Trachymyrmex</taxon>
    </lineage>
</organism>
<dbReference type="PANTHER" id="PTHR12604:SF4">
    <property type="entry name" value="X-RAY REPAIR CROSS-COMPLEMENTING PROTEIN 5"/>
    <property type="match status" value="1"/>
</dbReference>
<evidence type="ECO:0000313" key="14">
    <source>
        <dbReference type="EMBL" id="KYN39587.1"/>
    </source>
</evidence>
<keyword evidence="11" id="KW-0539">Nucleus</keyword>
<dbReference type="InterPro" id="IPR005160">
    <property type="entry name" value="Ku_C"/>
</dbReference>
<dbReference type="GO" id="GO:0016787">
    <property type="term" value="F:hydrolase activity"/>
    <property type="evidence" value="ECO:0007669"/>
    <property type="project" value="UniProtKB-KW"/>
</dbReference>
<dbReference type="EMBL" id="KQ981606">
    <property type="protein sequence ID" value="KYN39587.1"/>
    <property type="molecule type" value="Genomic_DNA"/>
</dbReference>
<feature type="region of interest" description="Disordered" evidence="12">
    <location>
        <begin position="505"/>
        <end position="533"/>
    </location>
</feature>
<dbReference type="GO" id="GO:0000723">
    <property type="term" value="P:telomere maintenance"/>
    <property type="evidence" value="ECO:0007669"/>
    <property type="project" value="InterPro"/>
</dbReference>
<dbReference type="GO" id="GO:0003678">
    <property type="term" value="F:DNA helicase activity"/>
    <property type="evidence" value="ECO:0007669"/>
    <property type="project" value="InterPro"/>
</dbReference>
<dbReference type="STRING" id="34720.A0A195FH81"/>
<dbReference type="PANTHER" id="PTHR12604">
    <property type="entry name" value="KU AUTOANTIGEN DNA HELICASE"/>
    <property type="match status" value="1"/>
</dbReference>
<evidence type="ECO:0000256" key="1">
    <source>
        <dbReference type="ARBA" id="ARBA00004123"/>
    </source>
</evidence>
<accession>A0A195FH81</accession>
<protein>
    <submittedName>
        <fullName evidence="14">X-ray repair cross-complementing protein 5</fullName>
    </submittedName>
</protein>
<keyword evidence="10" id="KW-0234">DNA repair</keyword>
<comment type="subcellular location">
    <subcellularLocation>
        <location evidence="1">Nucleus</location>
    </subcellularLocation>
</comment>
<evidence type="ECO:0000256" key="6">
    <source>
        <dbReference type="ARBA" id="ARBA00022806"/>
    </source>
</evidence>
<dbReference type="InterPro" id="IPR016194">
    <property type="entry name" value="SPOC-like_C_dom_sf"/>
</dbReference>
<dbReference type="SUPFAM" id="SSF53300">
    <property type="entry name" value="vWA-like"/>
    <property type="match status" value="1"/>
</dbReference>
<dbReference type="InterPro" id="IPR006164">
    <property type="entry name" value="DNA_bd_Ku70/Ku80"/>
</dbReference>
<dbReference type="AlphaFoldDB" id="A0A195FH81"/>
<keyword evidence="9" id="KW-0233">DNA recombination</keyword>
<evidence type="ECO:0000256" key="9">
    <source>
        <dbReference type="ARBA" id="ARBA00023172"/>
    </source>
</evidence>
<dbReference type="Gene3D" id="2.40.290.10">
    <property type="match status" value="1"/>
</dbReference>
<comment type="similarity">
    <text evidence="2">Belongs to the ku80 family.</text>
</comment>
<dbReference type="GO" id="GO:0043564">
    <property type="term" value="C:Ku70:Ku80 complex"/>
    <property type="evidence" value="ECO:0007669"/>
    <property type="project" value="InterPro"/>
</dbReference>
<dbReference type="GO" id="GO:0006303">
    <property type="term" value="P:double-strand break repair via nonhomologous end joining"/>
    <property type="evidence" value="ECO:0007669"/>
    <property type="project" value="InterPro"/>
</dbReference>
<dbReference type="SMART" id="SM00559">
    <property type="entry name" value="Ku78"/>
    <property type="match status" value="1"/>
</dbReference>
<keyword evidence="4" id="KW-0227">DNA damage</keyword>
<evidence type="ECO:0000256" key="12">
    <source>
        <dbReference type="SAM" id="MobiDB-lite"/>
    </source>
</evidence>
<evidence type="ECO:0000256" key="3">
    <source>
        <dbReference type="ARBA" id="ARBA00022741"/>
    </source>
</evidence>
<dbReference type="GO" id="GO:0006310">
    <property type="term" value="P:DNA recombination"/>
    <property type="evidence" value="ECO:0007669"/>
    <property type="project" value="UniProtKB-KW"/>
</dbReference>
<dbReference type="Proteomes" id="UP000078541">
    <property type="component" value="Unassembled WGS sequence"/>
</dbReference>
<evidence type="ECO:0000256" key="11">
    <source>
        <dbReference type="ARBA" id="ARBA00023242"/>
    </source>
</evidence>
<keyword evidence="7" id="KW-0067">ATP-binding</keyword>
<proteinExistence type="inferred from homology"/>
<dbReference type="InterPro" id="IPR036465">
    <property type="entry name" value="vWFA_dom_sf"/>
</dbReference>
<dbReference type="Gene3D" id="1.10.1600.10">
    <property type="match status" value="1"/>
</dbReference>
<name>A0A195FH81_9HYME</name>
<reference evidence="14 15" key="1">
    <citation type="submission" date="2016-03" db="EMBL/GenBank/DDBJ databases">
        <title>Trachymyrmex septentrionalis WGS genome.</title>
        <authorList>
            <person name="Nygaard S."/>
            <person name="Hu H."/>
            <person name="Boomsma J."/>
            <person name="Zhang G."/>
        </authorList>
    </citation>
    <scope>NUCLEOTIDE SEQUENCE [LARGE SCALE GENOMIC DNA]</scope>
    <source>
        <strain evidence="14">Tsep2-gDNA-1</strain>
        <tissue evidence="14">Whole body</tissue>
    </source>
</reference>
<evidence type="ECO:0000313" key="15">
    <source>
        <dbReference type="Proteomes" id="UP000078541"/>
    </source>
</evidence>
<dbReference type="GO" id="GO:0003690">
    <property type="term" value="F:double-stranded DNA binding"/>
    <property type="evidence" value="ECO:0007669"/>
    <property type="project" value="TreeGrafter"/>
</dbReference>
<keyword evidence="15" id="KW-1185">Reference proteome</keyword>
<feature type="domain" description="Ku" evidence="13">
    <location>
        <begin position="259"/>
        <end position="395"/>
    </location>
</feature>
<dbReference type="Gene3D" id="3.40.50.410">
    <property type="entry name" value="von Willebrand factor, type A domain"/>
    <property type="match status" value="1"/>
</dbReference>
<dbReference type="GO" id="GO:0003684">
    <property type="term" value="F:damaged DNA binding"/>
    <property type="evidence" value="ECO:0007669"/>
    <property type="project" value="InterPro"/>
</dbReference>
<gene>
    <name evidence="14" type="ORF">ALC56_06081</name>
</gene>
<keyword evidence="3" id="KW-0547">Nucleotide-binding</keyword>
<dbReference type="GO" id="GO:0005524">
    <property type="term" value="F:ATP binding"/>
    <property type="evidence" value="ECO:0007669"/>
    <property type="project" value="UniProtKB-KW"/>
</dbReference>
<dbReference type="Pfam" id="PF03731">
    <property type="entry name" value="Ku_N"/>
    <property type="match status" value="1"/>
</dbReference>
<evidence type="ECO:0000259" key="13">
    <source>
        <dbReference type="SMART" id="SM00559"/>
    </source>
</evidence>
<keyword evidence="5" id="KW-0378">Hydrolase</keyword>
<sequence>MNVGIVQPGTQSNLQLLDKEKFIVKHIIQKKIFLRPKDEMGVILMGSDSSTSDSITGLNNAQELCNMQIGNWNLIKSIEKLKPTNQTCSWMDAIYAAVEYIKHECVDKCDRKIILLSSFNEEENVVDQFQAEDIIEILNSEAVSLIAIGERALHDIDEDSQTPSEILLMNVLQQINGQYLTFEHAMSDVRFYKRPSTKPLPWRCLMELGELCIPIAGISKMPSEVKLPEMILMGKTSTSNTPDKEVPIKNVVQWMDNNRTIHTEEDIIRGYVYGGKAIPVSDEAKKAMTPKNNEKSYKIHGFTKKENIPMEYWLSDGSYVIIPANEAASAPFYSLVQAMADKNVVAIVEKVYRANTETNMVALFPSVDVENEPWCLIEIGLPFERDYGAIAQKPLKSVMNQLSQEQDNAVDDLLRSLELPDAADDDTISSSDKYLPGYMPDPGTQHMWDVLTARALNPDKPLPPIADDLLNLLEQPEFIKAKCKPVTERIKNLFFLEKKKPLRKRKIQEDDNKQSDANDAPMTQTLKEEQRDTGNDVDNISDLCSFDFDDIVNFCILMNIVCPFAQLKFTTNVRRRPKIQQFSVQSTRRRRVARINRCRANACRLRSMGRACRILHSVNLTTRQREWNLVCSFLENDPGSFLERSSRSRNIYVCSLLVALAALLVVVQCGDIMRKSIVFDKNTPDVFYCPQHKPIGFEKMLVKARPLSRLCQFEGRPIPEDYKSDCYNDVDETEYACKEKYRIMMRLHPPGSNTPYNGTRLSKFLAFDKDLPYARKKNQV</sequence>
<keyword evidence="8" id="KW-0238">DNA-binding</keyword>
<evidence type="ECO:0000256" key="4">
    <source>
        <dbReference type="ARBA" id="ARBA00022763"/>
    </source>
</evidence>
<evidence type="ECO:0000256" key="7">
    <source>
        <dbReference type="ARBA" id="ARBA00022840"/>
    </source>
</evidence>
<dbReference type="Pfam" id="PF03730">
    <property type="entry name" value="Ku_C"/>
    <property type="match status" value="1"/>
</dbReference>
<evidence type="ECO:0000256" key="2">
    <source>
        <dbReference type="ARBA" id="ARBA00007726"/>
    </source>
</evidence>
<dbReference type="CDD" id="cd00873">
    <property type="entry name" value="KU80"/>
    <property type="match status" value="1"/>
</dbReference>
<dbReference type="InterPro" id="IPR024193">
    <property type="entry name" value="Ku80"/>
</dbReference>
<evidence type="ECO:0000256" key="8">
    <source>
        <dbReference type="ARBA" id="ARBA00023125"/>
    </source>
</evidence>